<reference evidence="4" key="2">
    <citation type="submission" date="2020-04" db="EMBL/GenBank/DDBJ databases">
        <authorList>
            <consortium name="NCBI Genome Project"/>
        </authorList>
    </citation>
    <scope>NUCLEOTIDE SEQUENCE</scope>
    <source>
        <strain evidence="4">CBS 304.34</strain>
    </source>
</reference>
<dbReference type="GO" id="GO:0004674">
    <property type="term" value="F:protein serine/threonine kinase activity"/>
    <property type="evidence" value="ECO:0007669"/>
    <property type="project" value="TreeGrafter"/>
</dbReference>
<evidence type="ECO:0000259" key="1">
    <source>
        <dbReference type="PROSITE" id="PS50011"/>
    </source>
</evidence>
<sequence length="370" mass="41657">MLASTRSYEASTHTKTFGASATPTYSGNAYSDYGFIAVLGLAQRLKIDLLPITWQALLGLIGQSRARINQALLSIQTSFAFKRFDHDKKSNLFQEIVQEMAILGHPLVQGHPHIVNLIGICWDILENNEDTPKDDWDISTGIQVWPVLVFQKSHLGDLYSFAQSRKGKSLSLESKLKICADVGIAIRDMHLNNIIHGDIKPQNVLMFKDGPGAYTAKVADFGFSTHFRGEKDLINITTSVPWNAPEHHGRAFYPQDAKAMDVYSFGMLCLWLLFDVEASETTPYHLETVNVAESFSFEGQDWSKKGDALLLWKESDRLLDWATQLAAGDRRLKAEAKDRVTQFFQSSLCVDPQKRITDWRCILSFLDPAR</sequence>
<name>A0A6A6YK15_9PEZI</name>
<gene>
    <name evidence="2 4" type="ORF">BDZ99DRAFT_391192</name>
</gene>
<dbReference type="RefSeq" id="XP_033575269.1">
    <property type="nucleotide sequence ID" value="XM_033715714.1"/>
</dbReference>
<evidence type="ECO:0000313" key="4">
    <source>
        <dbReference type="RefSeq" id="XP_033575269.1"/>
    </source>
</evidence>
<dbReference type="SUPFAM" id="SSF56112">
    <property type="entry name" value="Protein kinase-like (PK-like)"/>
    <property type="match status" value="1"/>
</dbReference>
<dbReference type="PANTHER" id="PTHR44329">
    <property type="entry name" value="SERINE/THREONINE-PROTEIN KINASE TNNI3K-RELATED"/>
    <property type="match status" value="1"/>
</dbReference>
<reference evidence="4" key="3">
    <citation type="submission" date="2025-04" db="UniProtKB">
        <authorList>
            <consortium name="RefSeq"/>
        </authorList>
    </citation>
    <scope>IDENTIFICATION</scope>
    <source>
        <strain evidence="4">CBS 304.34</strain>
    </source>
</reference>
<dbReference type="PROSITE" id="PS50011">
    <property type="entry name" value="PROTEIN_KINASE_DOM"/>
    <property type="match status" value="1"/>
</dbReference>
<keyword evidence="2" id="KW-0808">Transferase</keyword>
<dbReference type="Proteomes" id="UP000504636">
    <property type="component" value="Unplaced"/>
</dbReference>
<keyword evidence="2" id="KW-0418">Kinase</keyword>
<reference evidence="2 4" key="1">
    <citation type="journal article" date="2020" name="Stud. Mycol.">
        <title>101 Dothideomycetes genomes: a test case for predicting lifestyles and emergence of pathogens.</title>
        <authorList>
            <person name="Haridas S."/>
            <person name="Albert R."/>
            <person name="Binder M."/>
            <person name="Bloem J."/>
            <person name="Labutti K."/>
            <person name="Salamov A."/>
            <person name="Andreopoulos B."/>
            <person name="Baker S."/>
            <person name="Barry K."/>
            <person name="Bills G."/>
            <person name="Bluhm B."/>
            <person name="Cannon C."/>
            <person name="Castanera R."/>
            <person name="Culley D."/>
            <person name="Daum C."/>
            <person name="Ezra D."/>
            <person name="Gonzalez J."/>
            <person name="Henrissat B."/>
            <person name="Kuo A."/>
            <person name="Liang C."/>
            <person name="Lipzen A."/>
            <person name="Lutzoni F."/>
            <person name="Magnuson J."/>
            <person name="Mondo S."/>
            <person name="Nolan M."/>
            <person name="Ohm R."/>
            <person name="Pangilinan J."/>
            <person name="Park H.-J."/>
            <person name="Ramirez L."/>
            <person name="Alfaro M."/>
            <person name="Sun H."/>
            <person name="Tritt A."/>
            <person name="Yoshinaga Y."/>
            <person name="Zwiers L.-H."/>
            <person name="Turgeon B."/>
            <person name="Goodwin S."/>
            <person name="Spatafora J."/>
            <person name="Crous P."/>
            <person name="Grigoriev I."/>
        </authorList>
    </citation>
    <scope>NUCLEOTIDE SEQUENCE</scope>
    <source>
        <strain evidence="2 4">CBS 304.34</strain>
    </source>
</reference>
<dbReference type="Gene3D" id="1.10.510.10">
    <property type="entry name" value="Transferase(Phosphotransferase) domain 1"/>
    <property type="match status" value="1"/>
</dbReference>
<dbReference type="EMBL" id="MU003703">
    <property type="protein sequence ID" value="KAF2808305.1"/>
    <property type="molecule type" value="Genomic_DNA"/>
</dbReference>
<dbReference type="PANTHER" id="PTHR44329:SF214">
    <property type="entry name" value="PROTEIN KINASE DOMAIN-CONTAINING PROTEIN"/>
    <property type="match status" value="1"/>
</dbReference>
<dbReference type="OrthoDB" id="626167at2759"/>
<dbReference type="InterPro" id="IPR008271">
    <property type="entry name" value="Ser/Thr_kinase_AS"/>
</dbReference>
<dbReference type="GeneID" id="54456607"/>
<dbReference type="GO" id="GO:0005524">
    <property type="term" value="F:ATP binding"/>
    <property type="evidence" value="ECO:0007669"/>
    <property type="project" value="InterPro"/>
</dbReference>
<dbReference type="InterPro" id="IPR000719">
    <property type="entry name" value="Prot_kinase_dom"/>
</dbReference>
<dbReference type="Pfam" id="PF00069">
    <property type="entry name" value="Pkinase"/>
    <property type="match status" value="1"/>
</dbReference>
<accession>A0A6A6YK15</accession>
<feature type="domain" description="Protein kinase" evidence="1">
    <location>
        <begin position="47"/>
        <end position="366"/>
    </location>
</feature>
<dbReference type="InterPro" id="IPR051681">
    <property type="entry name" value="Ser/Thr_Kinases-Pseudokinases"/>
</dbReference>
<evidence type="ECO:0000313" key="2">
    <source>
        <dbReference type="EMBL" id="KAF2808305.1"/>
    </source>
</evidence>
<evidence type="ECO:0000313" key="3">
    <source>
        <dbReference type="Proteomes" id="UP000504636"/>
    </source>
</evidence>
<organism evidence="2">
    <name type="scientific">Mytilinidion resinicola</name>
    <dbReference type="NCBI Taxonomy" id="574789"/>
    <lineage>
        <taxon>Eukaryota</taxon>
        <taxon>Fungi</taxon>
        <taxon>Dikarya</taxon>
        <taxon>Ascomycota</taxon>
        <taxon>Pezizomycotina</taxon>
        <taxon>Dothideomycetes</taxon>
        <taxon>Pleosporomycetidae</taxon>
        <taxon>Mytilinidiales</taxon>
        <taxon>Mytilinidiaceae</taxon>
        <taxon>Mytilinidion</taxon>
    </lineage>
</organism>
<dbReference type="SMART" id="SM00220">
    <property type="entry name" value="S_TKc"/>
    <property type="match status" value="1"/>
</dbReference>
<dbReference type="CDD" id="cd00180">
    <property type="entry name" value="PKc"/>
    <property type="match status" value="1"/>
</dbReference>
<keyword evidence="3" id="KW-1185">Reference proteome</keyword>
<dbReference type="AlphaFoldDB" id="A0A6A6YK15"/>
<dbReference type="PROSITE" id="PS00108">
    <property type="entry name" value="PROTEIN_KINASE_ST"/>
    <property type="match status" value="1"/>
</dbReference>
<dbReference type="InterPro" id="IPR011009">
    <property type="entry name" value="Kinase-like_dom_sf"/>
</dbReference>
<protein>
    <submittedName>
        <fullName evidence="2 4">Kinase-like protein</fullName>
    </submittedName>
</protein>
<proteinExistence type="predicted"/>